<feature type="compositionally biased region" description="Polar residues" evidence="1">
    <location>
        <begin position="489"/>
        <end position="498"/>
    </location>
</feature>
<feature type="region of interest" description="Disordered" evidence="1">
    <location>
        <begin position="1023"/>
        <end position="1082"/>
    </location>
</feature>
<feature type="compositionally biased region" description="Low complexity" evidence="1">
    <location>
        <begin position="212"/>
        <end position="237"/>
    </location>
</feature>
<reference evidence="2" key="1">
    <citation type="journal article" date="2020" name="Fungal Divers.">
        <title>Resolving the Mortierellaceae phylogeny through synthesis of multi-gene phylogenetics and phylogenomics.</title>
        <authorList>
            <person name="Vandepol N."/>
            <person name="Liber J."/>
            <person name="Desiro A."/>
            <person name="Na H."/>
            <person name="Kennedy M."/>
            <person name="Barry K."/>
            <person name="Grigoriev I.V."/>
            <person name="Miller A.N."/>
            <person name="O'Donnell K."/>
            <person name="Stajich J.E."/>
            <person name="Bonito G."/>
        </authorList>
    </citation>
    <scope>NUCLEOTIDE SEQUENCE</scope>
    <source>
        <strain evidence="2">NRRL 6426</strain>
    </source>
</reference>
<feature type="compositionally biased region" description="Polar residues" evidence="1">
    <location>
        <begin position="575"/>
        <end position="589"/>
    </location>
</feature>
<feature type="region of interest" description="Disordered" evidence="1">
    <location>
        <begin position="862"/>
        <end position="992"/>
    </location>
</feature>
<feature type="region of interest" description="Disordered" evidence="1">
    <location>
        <begin position="256"/>
        <end position="306"/>
    </location>
</feature>
<feature type="compositionally biased region" description="Low complexity" evidence="1">
    <location>
        <begin position="952"/>
        <end position="967"/>
    </location>
</feature>
<feature type="compositionally biased region" description="Low complexity" evidence="1">
    <location>
        <begin position="1035"/>
        <end position="1062"/>
    </location>
</feature>
<protein>
    <submittedName>
        <fullName evidence="2">Uncharacterized protein</fullName>
    </submittedName>
</protein>
<feature type="region of interest" description="Disordered" evidence="1">
    <location>
        <begin position="659"/>
        <end position="685"/>
    </location>
</feature>
<feature type="compositionally biased region" description="Low complexity" evidence="1">
    <location>
        <begin position="716"/>
        <end position="728"/>
    </location>
</feature>
<evidence type="ECO:0000313" key="2">
    <source>
        <dbReference type="EMBL" id="KAF9153717.1"/>
    </source>
</evidence>
<keyword evidence="3" id="KW-1185">Reference proteome</keyword>
<name>A0A9P5S5I3_9FUNG</name>
<feature type="compositionally biased region" description="Polar residues" evidence="1">
    <location>
        <begin position="981"/>
        <end position="992"/>
    </location>
</feature>
<accession>A0A9P5S5I3</accession>
<feature type="compositionally biased region" description="Low complexity" evidence="1">
    <location>
        <begin position="25"/>
        <end position="66"/>
    </location>
</feature>
<feature type="compositionally biased region" description="Polar residues" evidence="1">
    <location>
        <begin position="732"/>
        <end position="750"/>
    </location>
</feature>
<feature type="compositionally biased region" description="Polar residues" evidence="1">
    <location>
        <begin position="661"/>
        <end position="685"/>
    </location>
</feature>
<feature type="region of interest" description="Disordered" evidence="1">
    <location>
        <begin position="700"/>
        <end position="792"/>
    </location>
</feature>
<dbReference type="EMBL" id="JAAAUQ010000158">
    <property type="protein sequence ID" value="KAF9153717.1"/>
    <property type="molecule type" value="Genomic_DNA"/>
</dbReference>
<evidence type="ECO:0000256" key="1">
    <source>
        <dbReference type="SAM" id="MobiDB-lite"/>
    </source>
</evidence>
<dbReference type="AlphaFoldDB" id="A0A9P5S5I3"/>
<feature type="compositionally biased region" description="Low complexity" evidence="1">
    <location>
        <begin position="149"/>
        <end position="162"/>
    </location>
</feature>
<feature type="compositionally biased region" description="Low complexity" evidence="1">
    <location>
        <begin position="751"/>
        <end position="792"/>
    </location>
</feature>
<evidence type="ECO:0000313" key="3">
    <source>
        <dbReference type="Proteomes" id="UP000748756"/>
    </source>
</evidence>
<sequence>MAPRKKAKQAKSNSSPVSADIPIQSTATTSTPIATAAATSPDSTSTPASESASPASDSATASEPEPTSASAFESAPATKPSKKSSKKDAPDVAASSSTTTNVTMTATTTEETTPAQKRPISGRKRASPVRKWDIRDTHPVDNSSDGDEASTSSEAATSTAMTLNPNSIRGWNHATPETMAAAQSSSSGNKSKNNRQKSTTPPTLPASTVMVATTTNQPAATTNTVTATTSRTTNNSMSTAFSTNIGNIGNIGNNASIDFDPDATETDPDLTESDRDHSESDYVPGNGQNQSSGPRHPRRPHPPVCQQQAQVQSISNNYNNSNNFGHDVIGMVENIHPPNVNAIAGGVNASLRPTLYSFPPHVWSSRAENNASKKRGPNGEELIYPRMGTFSPTLCPTSDFSPLSDTSVPSLPLPLSSSSQPASKKPRTNTRTNTITDTATTTVPSTTFSTGRFPDRDAATFSATPNNGGGRGERVPAAAATGTARQTAPSRATGATNKTSRRYWTGLAGAIAAQSNGYTIAATFSNNSAGIGHADNGNGDSSGNGDAMDVDCGNHDDRNDDSNDDRNGNDSRDNTTYNSTNRDSSNNIVRSGNNLIRRVGNQPIIAHSHIPQPGTTPAEIGAAVALTLIRLREEAWQRKVEEEQRKERRRSMEEMRRRFALTTQQRGSSVTPSGQQTSFSPAPLSSSTQYALISIQNTPLPHQIPQQYPGNQNQHGQSFAASGSASQAPHFQVSQYHAPNYQPGNHAQNTQHLQHQQHQQYQRHSQHSQHSQWQQHYQSSQSYQPSQYRQHPQHIQYPVSQYHHQQLNVHQSSFHHGSNQPHVASPHSPHNYYNHNGNHFNGNYFNGNHHNYNQQYDHYSNRNQYYNNNHYNDNQEYSNYNNYNNTASFSTSAPAGSHPPPPSPPPPPPPQPHPSSRPSQGYHSHGSYTHLSPRRYTPFPPQLPDSRLTNVYSNRYSTSTSNNTRYRILTSPAPQPPASARVSQNPGGLTQHQFPEWDRMTRASQAEFATLPPIMALAVQGLQTQQNDHVPTPSPASVPSSHPSSGAVQVPHLLQPQHQQQQRSESDYQSEKDEDNDADDEF</sequence>
<feature type="compositionally biased region" description="Polar residues" evidence="1">
    <location>
        <begin position="700"/>
        <end position="715"/>
    </location>
</feature>
<feature type="compositionally biased region" description="Low complexity" evidence="1">
    <location>
        <begin position="180"/>
        <end position="191"/>
    </location>
</feature>
<feature type="compositionally biased region" description="Low complexity" evidence="1">
    <location>
        <begin position="862"/>
        <end position="885"/>
    </location>
</feature>
<feature type="compositionally biased region" description="Low complexity" evidence="1">
    <location>
        <begin position="91"/>
        <end position="113"/>
    </location>
</feature>
<feature type="compositionally biased region" description="Low complexity" evidence="1">
    <location>
        <begin position="401"/>
        <end position="450"/>
    </location>
</feature>
<feature type="compositionally biased region" description="Acidic residues" evidence="1">
    <location>
        <begin position="259"/>
        <end position="271"/>
    </location>
</feature>
<dbReference type="Proteomes" id="UP000748756">
    <property type="component" value="Unassembled WGS sequence"/>
</dbReference>
<dbReference type="OrthoDB" id="2448095at2759"/>
<feature type="compositionally biased region" description="Low complexity" evidence="1">
    <location>
        <begin position="477"/>
        <end position="488"/>
    </location>
</feature>
<feature type="region of interest" description="Disordered" evidence="1">
    <location>
        <begin position="395"/>
        <end position="499"/>
    </location>
</feature>
<feature type="compositionally biased region" description="Basic and acidic residues" evidence="1">
    <location>
        <begin position="130"/>
        <end position="139"/>
    </location>
</feature>
<comment type="caution">
    <text evidence="2">The sequence shown here is derived from an EMBL/GenBank/DDBJ whole genome shotgun (WGS) entry which is preliminary data.</text>
</comment>
<feature type="compositionally biased region" description="Basic and acidic residues" evidence="1">
    <location>
        <begin position="552"/>
        <end position="573"/>
    </location>
</feature>
<feature type="compositionally biased region" description="Low complexity" evidence="1">
    <location>
        <begin position="535"/>
        <end position="546"/>
    </location>
</feature>
<feature type="region of interest" description="Disordered" evidence="1">
    <location>
        <begin position="535"/>
        <end position="589"/>
    </location>
</feature>
<proteinExistence type="predicted"/>
<feature type="compositionally biased region" description="Pro residues" evidence="1">
    <location>
        <begin position="897"/>
        <end position="915"/>
    </location>
</feature>
<feature type="region of interest" description="Disordered" evidence="1">
    <location>
        <begin position="1"/>
        <end position="237"/>
    </location>
</feature>
<feature type="compositionally biased region" description="Acidic residues" evidence="1">
    <location>
        <begin position="1072"/>
        <end position="1082"/>
    </location>
</feature>
<organism evidence="2 3">
    <name type="scientific">Linnemannia schmuckeri</name>
    <dbReference type="NCBI Taxonomy" id="64567"/>
    <lineage>
        <taxon>Eukaryota</taxon>
        <taxon>Fungi</taxon>
        <taxon>Fungi incertae sedis</taxon>
        <taxon>Mucoromycota</taxon>
        <taxon>Mortierellomycotina</taxon>
        <taxon>Mortierellomycetes</taxon>
        <taxon>Mortierellales</taxon>
        <taxon>Mortierellaceae</taxon>
        <taxon>Linnemannia</taxon>
    </lineage>
</organism>
<gene>
    <name evidence="2" type="ORF">BG015_002796</name>
</gene>